<accession>A0A1B9E7S8</accession>
<gene>
    <name evidence="1" type="ORF">LPBF_03355</name>
</gene>
<proteinExistence type="predicted"/>
<dbReference type="EMBL" id="LVEP01000013">
    <property type="protein sequence ID" value="OCB77999.1"/>
    <property type="molecule type" value="Genomic_DNA"/>
</dbReference>
<evidence type="ECO:0000313" key="2">
    <source>
        <dbReference type="Proteomes" id="UP000093510"/>
    </source>
</evidence>
<protein>
    <submittedName>
        <fullName evidence="1">Uncharacterized protein</fullName>
    </submittedName>
</protein>
<dbReference type="STRING" id="1763534.GCA_001831475_02698"/>
<comment type="caution">
    <text evidence="1">The sequence shown here is derived from an EMBL/GenBank/DDBJ whole genome shotgun (WGS) entry which is preliminary data.</text>
</comment>
<dbReference type="RefSeq" id="WP_066332450.1">
    <property type="nucleotide sequence ID" value="NZ_CP017688.1"/>
</dbReference>
<keyword evidence="2" id="KW-1185">Reference proteome</keyword>
<dbReference type="AlphaFoldDB" id="A0A1B9E7S8"/>
<organism evidence="1 2">
    <name type="scientific">Flavobacterium crassostreae</name>
    <dbReference type="NCBI Taxonomy" id="1763534"/>
    <lineage>
        <taxon>Bacteria</taxon>
        <taxon>Pseudomonadati</taxon>
        <taxon>Bacteroidota</taxon>
        <taxon>Flavobacteriia</taxon>
        <taxon>Flavobacteriales</taxon>
        <taxon>Flavobacteriaceae</taxon>
        <taxon>Flavobacterium</taxon>
    </lineage>
</organism>
<dbReference type="Proteomes" id="UP000093510">
    <property type="component" value="Unassembled WGS sequence"/>
</dbReference>
<reference evidence="1 2" key="1">
    <citation type="submission" date="2016-03" db="EMBL/GenBank/DDBJ databases">
        <authorList>
            <person name="Ploux O."/>
        </authorList>
    </citation>
    <scope>NUCLEOTIDE SEQUENCE [LARGE SCALE GENOMIC DNA]</scope>
    <source>
        <strain evidence="1 2">LPB0076</strain>
    </source>
</reference>
<sequence>MNTLELFRRFNFYLLNEIMDRDFGIIECGSIINPKNEIFNNPLNGKACLKKKKEPLVLV</sequence>
<evidence type="ECO:0000313" key="1">
    <source>
        <dbReference type="EMBL" id="OCB77999.1"/>
    </source>
</evidence>
<name>A0A1B9E7S8_9FLAO</name>